<comment type="catalytic activity">
    <reaction evidence="8">
        <text>L-glutamyl-[protein] + glycine + ATP = glycyl-L-glutamyl-[protein] + ADP + phosphate + H(+)</text>
        <dbReference type="Rhea" id="RHEA:67180"/>
        <dbReference type="Rhea" id="RHEA-COMP:10208"/>
        <dbReference type="Rhea" id="RHEA-COMP:17207"/>
        <dbReference type="ChEBI" id="CHEBI:15378"/>
        <dbReference type="ChEBI" id="CHEBI:29973"/>
        <dbReference type="ChEBI" id="CHEBI:30616"/>
        <dbReference type="ChEBI" id="CHEBI:43474"/>
        <dbReference type="ChEBI" id="CHEBI:57305"/>
        <dbReference type="ChEBI" id="CHEBI:167890"/>
        <dbReference type="ChEBI" id="CHEBI:456216"/>
    </reaction>
    <physiologicalReaction direction="left-to-right" evidence="8">
        <dbReference type="Rhea" id="RHEA:67181"/>
    </physiologicalReaction>
</comment>
<comment type="subcellular location">
    <subcellularLocation>
        <location evidence="1">Cytoplasm</location>
        <location evidence="1">Cytoskeleton</location>
        <location evidence="1">Flagellum axoneme</location>
    </subcellularLocation>
</comment>
<dbReference type="GO" id="GO:0015630">
    <property type="term" value="C:microtubule cytoskeleton"/>
    <property type="evidence" value="ECO:0007669"/>
    <property type="project" value="TreeGrafter"/>
</dbReference>
<feature type="region of interest" description="Disordered" evidence="9">
    <location>
        <begin position="172"/>
        <end position="213"/>
    </location>
</feature>
<keyword evidence="4" id="KW-0547">Nucleotide-binding</keyword>
<dbReference type="FunFam" id="3.30.470.20:FF:000032">
    <property type="entry name" value="tubulin monoglycylase TTLL3 isoform X2"/>
    <property type="match status" value="1"/>
</dbReference>
<evidence type="ECO:0000256" key="5">
    <source>
        <dbReference type="ARBA" id="ARBA00022840"/>
    </source>
</evidence>
<dbReference type="Gene3D" id="3.30.470.20">
    <property type="entry name" value="ATP-grasp fold, B domain"/>
    <property type="match status" value="1"/>
</dbReference>
<accession>A0A3Q3E4C7</accession>
<proteinExistence type="predicted"/>
<keyword evidence="10" id="KW-0732">Signal</keyword>
<dbReference type="InterPro" id="IPR051437">
    <property type="entry name" value="TTLL_monoglycylase"/>
</dbReference>
<evidence type="ECO:0000256" key="2">
    <source>
        <dbReference type="ARBA" id="ARBA00022490"/>
    </source>
</evidence>
<dbReference type="FunCoup" id="A0A3Q3E4C7">
    <property type="interactions" value="394"/>
</dbReference>
<evidence type="ECO:0000256" key="8">
    <source>
        <dbReference type="ARBA" id="ARBA00048944"/>
    </source>
</evidence>
<evidence type="ECO:0000313" key="11">
    <source>
        <dbReference type="Ensembl" id="ENSLBEP00000002225.1"/>
    </source>
</evidence>
<dbReference type="GO" id="GO:0003341">
    <property type="term" value="P:cilium movement"/>
    <property type="evidence" value="ECO:0007669"/>
    <property type="project" value="TreeGrafter"/>
</dbReference>
<keyword evidence="12" id="KW-1185">Reference proteome</keyword>
<keyword evidence="6" id="KW-0969">Cilium</keyword>
<evidence type="ECO:0000256" key="9">
    <source>
        <dbReference type="SAM" id="MobiDB-lite"/>
    </source>
</evidence>
<dbReference type="STRING" id="56723.ENSLBEP00000002225"/>
<dbReference type="Pfam" id="PF03133">
    <property type="entry name" value="TTL"/>
    <property type="match status" value="1"/>
</dbReference>
<dbReference type="GeneTree" id="ENSGT00940000154857"/>
<evidence type="ECO:0000313" key="12">
    <source>
        <dbReference type="Proteomes" id="UP000261660"/>
    </source>
</evidence>
<evidence type="ECO:0000256" key="10">
    <source>
        <dbReference type="SAM" id="SignalP"/>
    </source>
</evidence>
<reference evidence="11" key="2">
    <citation type="submission" date="2025-09" db="UniProtKB">
        <authorList>
            <consortium name="Ensembl"/>
        </authorList>
    </citation>
    <scope>IDENTIFICATION</scope>
</reference>
<dbReference type="SUPFAM" id="SSF56059">
    <property type="entry name" value="Glutathione synthetase ATP-binding domain-like"/>
    <property type="match status" value="1"/>
</dbReference>
<feature type="signal peptide" evidence="10">
    <location>
        <begin position="1"/>
        <end position="20"/>
    </location>
</feature>
<dbReference type="InterPro" id="IPR004344">
    <property type="entry name" value="TTL/TTLL_fam"/>
</dbReference>
<evidence type="ECO:0000256" key="1">
    <source>
        <dbReference type="ARBA" id="ARBA00004611"/>
    </source>
</evidence>
<keyword evidence="2" id="KW-0963">Cytoplasm</keyword>
<dbReference type="AlphaFoldDB" id="A0A3Q3E4C7"/>
<sequence length="836" mass="95474">MLNVNIFVNILLFVLQVIEGKGMLGTNLSRLCLTKPRDRAEEKLPRKTRADISMEATRSSQSVKLGQERHQDTDRLCKSFPYRARETRGASLDQKVTAMVQPCNQDKSRKQQTIKSPESKVPCSFGSLPVLNPERLHTAKARAKKAIKMHKIFSVQGPYPVIRAALRARGWVEQRTNPNQRAHRRHRDEGKASSNDTGDDDEDNSDDVEQEQDEDRLHDLMSHLVRNEVVYFYWTSRRDIINASSLQKKEIFNHFVQAGSFSTKVGLCVNLRNLHWFDSDPDTFFPRCYRLGAKDEKHDFIEDFKRTACTSLLKYIVERVQAVHAQTTATDRGFALSAATTCNRPVVLSQMIDIAVKVCQEFLESLEHNDIDKSLDMQQVISKQEWTEFIDSYYLVVHGGAEVEVSDDLVPTCKAMLQRLEKVSPQLDIEGIHNIWIIKPGAKSRGRGIKCFKRLDQILRIVDGDSTPLMEDKWVVQKYLERPFLVHGTKFDMRQWFLVTDWNPLTVWFYKKCYLRFSTQPYSLDKLDRSVHLCNNSIQKHLRPSRQRHQGIPADNMWSDDQFRTFLSSQGQEAQWQAVVVPGMKKAVIHTLQTTQDLMNSRKNIFELYGADFMLGCDFHPWLIEINVSPTMARSTPVTDRLCDAVQEDTLRVVLDRRADCTANTGDFELIYKEEVIKVPQYVGQNLLVKGFKMKCPCTFPPVRSSNLSALKHPVPAKEKEPATDEAKPLSKKLFADAELKTKSKCVLLPPPTFKLEPTMPEPVGTLHLPMTVNKSIHLPIAAHAHSVILNNRNSESKFYSKNKQLCSIEKQSASLPLEINVTKQSAQAASSKFSC</sequence>
<dbReference type="InParanoid" id="A0A3Q3E4C7"/>
<keyword evidence="6" id="KW-0966">Cell projection</keyword>
<dbReference type="GO" id="GO:0060271">
    <property type="term" value="P:cilium assembly"/>
    <property type="evidence" value="ECO:0007669"/>
    <property type="project" value="TreeGrafter"/>
</dbReference>
<evidence type="ECO:0000256" key="4">
    <source>
        <dbReference type="ARBA" id="ARBA00022741"/>
    </source>
</evidence>
<dbReference type="GO" id="GO:0005524">
    <property type="term" value="F:ATP binding"/>
    <property type="evidence" value="ECO:0007669"/>
    <property type="project" value="UniProtKB-KW"/>
</dbReference>
<keyword evidence="7" id="KW-0206">Cytoskeleton</keyword>
<dbReference type="PANTHER" id="PTHR45870">
    <property type="entry name" value="TUBULIN MONOGLYCYLASE TTLL3"/>
    <property type="match status" value="1"/>
</dbReference>
<dbReference type="GO" id="GO:0005930">
    <property type="term" value="C:axoneme"/>
    <property type="evidence" value="ECO:0007669"/>
    <property type="project" value="TreeGrafter"/>
</dbReference>
<name>A0A3Q3E4C7_9LABR</name>
<evidence type="ECO:0000256" key="3">
    <source>
        <dbReference type="ARBA" id="ARBA00022598"/>
    </source>
</evidence>
<dbReference type="Ensembl" id="ENSLBET00000002356.1">
    <property type="protein sequence ID" value="ENSLBEP00000002225.1"/>
    <property type="gene ID" value="ENSLBEG00000001765.1"/>
</dbReference>
<feature type="chain" id="PRO_5018603586" evidence="10">
    <location>
        <begin position="21"/>
        <end position="836"/>
    </location>
</feature>
<keyword evidence="6" id="KW-0282">Flagellum</keyword>
<evidence type="ECO:0000256" key="6">
    <source>
        <dbReference type="ARBA" id="ARBA00022846"/>
    </source>
</evidence>
<keyword evidence="3" id="KW-0436">Ligase</keyword>
<dbReference type="PROSITE" id="PS51221">
    <property type="entry name" value="TTL"/>
    <property type="match status" value="1"/>
</dbReference>
<dbReference type="Proteomes" id="UP000261660">
    <property type="component" value="Unplaced"/>
</dbReference>
<protein>
    <submittedName>
        <fullName evidence="11">Tubulin monoglycylase TTLL3-like</fullName>
    </submittedName>
</protein>
<evidence type="ECO:0000256" key="7">
    <source>
        <dbReference type="ARBA" id="ARBA00023212"/>
    </source>
</evidence>
<dbReference type="GO" id="GO:0070736">
    <property type="term" value="F:protein-glycine ligase activity, initiating"/>
    <property type="evidence" value="ECO:0007669"/>
    <property type="project" value="TreeGrafter"/>
</dbReference>
<feature type="compositionally biased region" description="Acidic residues" evidence="9">
    <location>
        <begin position="197"/>
        <end position="213"/>
    </location>
</feature>
<dbReference type="PANTHER" id="PTHR45870:SF2">
    <property type="entry name" value="TUBULIN MONOGLYCYLASE TTLL3"/>
    <property type="match status" value="1"/>
</dbReference>
<organism evidence="11 12">
    <name type="scientific">Labrus bergylta</name>
    <name type="common">ballan wrasse</name>
    <dbReference type="NCBI Taxonomy" id="56723"/>
    <lineage>
        <taxon>Eukaryota</taxon>
        <taxon>Metazoa</taxon>
        <taxon>Chordata</taxon>
        <taxon>Craniata</taxon>
        <taxon>Vertebrata</taxon>
        <taxon>Euteleostomi</taxon>
        <taxon>Actinopterygii</taxon>
        <taxon>Neopterygii</taxon>
        <taxon>Teleostei</taxon>
        <taxon>Neoteleostei</taxon>
        <taxon>Acanthomorphata</taxon>
        <taxon>Eupercaria</taxon>
        <taxon>Labriformes</taxon>
        <taxon>Labridae</taxon>
        <taxon>Labrus</taxon>
    </lineage>
</organism>
<keyword evidence="5" id="KW-0067">ATP-binding</keyword>
<reference evidence="11" key="1">
    <citation type="submission" date="2025-08" db="UniProtKB">
        <authorList>
            <consortium name="Ensembl"/>
        </authorList>
    </citation>
    <scope>IDENTIFICATION</scope>
</reference>